<proteinExistence type="predicted"/>
<organism evidence="2 3">
    <name type="scientific">Aegilops tauschii subsp. strangulata</name>
    <name type="common">Goatgrass</name>
    <dbReference type="NCBI Taxonomy" id="200361"/>
    <lineage>
        <taxon>Eukaryota</taxon>
        <taxon>Viridiplantae</taxon>
        <taxon>Streptophyta</taxon>
        <taxon>Embryophyta</taxon>
        <taxon>Tracheophyta</taxon>
        <taxon>Spermatophyta</taxon>
        <taxon>Magnoliopsida</taxon>
        <taxon>Liliopsida</taxon>
        <taxon>Poales</taxon>
        <taxon>Poaceae</taxon>
        <taxon>BOP clade</taxon>
        <taxon>Pooideae</taxon>
        <taxon>Triticodae</taxon>
        <taxon>Triticeae</taxon>
        <taxon>Triticinae</taxon>
        <taxon>Aegilops</taxon>
    </lineage>
</organism>
<feature type="compositionally biased region" description="Low complexity" evidence="1">
    <location>
        <begin position="1"/>
        <end position="19"/>
    </location>
</feature>
<reference evidence="3" key="1">
    <citation type="journal article" date="2014" name="Science">
        <title>Ancient hybridizations among the ancestral genomes of bread wheat.</title>
        <authorList>
            <consortium name="International Wheat Genome Sequencing Consortium,"/>
            <person name="Marcussen T."/>
            <person name="Sandve S.R."/>
            <person name="Heier L."/>
            <person name="Spannagl M."/>
            <person name="Pfeifer M."/>
            <person name="Jakobsen K.S."/>
            <person name="Wulff B.B."/>
            <person name="Steuernagel B."/>
            <person name="Mayer K.F."/>
            <person name="Olsen O.A."/>
        </authorList>
    </citation>
    <scope>NUCLEOTIDE SEQUENCE [LARGE SCALE GENOMIC DNA]</scope>
    <source>
        <strain evidence="3">cv. AL8/78</strain>
    </source>
</reference>
<dbReference type="EnsemblPlants" id="AET1Gv20220800.10">
    <property type="protein sequence ID" value="AET1Gv20220800.10"/>
    <property type="gene ID" value="AET1Gv20220800"/>
</dbReference>
<reference evidence="2" key="5">
    <citation type="journal article" date="2021" name="G3 (Bethesda)">
        <title>Aegilops tauschii genome assembly Aet v5.0 features greater sequence contiguity and improved annotation.</title>
        <authorList>
            <person name="Wang L."/>
            <person name="Zhu T."/>
            <person name="Rodriguez J.C."/>
            <person name="Deal K.R."/>
            <person name="Dubcovsky J."/>
            <person name="McGuire P.E."/>
            <person name="Lux T."/>
            <person name="Spannagl M."/>
            <person name="Mayer K.F.X."/>
            <person name="Baldrich P."/>
            <person name="Meyers B.C."/>
            <person name="Huo N."/>
            <person name="Gu Y.Q."/>
            <person name="Zhou H."/>
            <person name="Devos K.M."/>
            <person name="Bennetzen J.L."/>
            <person name="Unver T."/>
            <person name="Budak H."/>
            <person name="Gulick P.J."/>
            <person name="Galiba G."/>
            <person name="Kalapos B."/>
            <person name="Nelson D.R."/>
            <person name="Li P."/>
            <person name="You F.M."/>
            <person name="Luo M.C."/>
            <person name="Dvorak J."/>
        </authorList>
    </citation>
    <scope>NUCLEOTIDE SEQUENCE [LARGE SCALE GENOMIC DNA]</scope>
    <source>
        <strain evidence="2">cv. AL8/78</strain>
    </source>
</reference>
<sequence>SWSSSSASLHPAASHPPRLLLRRRAGPAAARRSGEVGATVPACPTTHPRPTATLASRHLVRSSSSSPKPSCIQGVWPADHSIVAWFRRVRCTCTFPCAKSE</sequence>
<dbReference type="AlphaFoldDB" id="A0A452XYL7"/>
<dbReference type="Proteomes" id="UP000015105">
    <property type="component" value="Chromosome 1D"/>
</dbReference>
<evidence type="ECO:0000313" key="3">
    <source>
        <dbReference type="Proteomes" id="UP000015105"/>
    </source>
</evidence>
<evidence type="ECO:0000313" key="2">
    <source>
        <dbReference type="EnsemblPlants" id="AET1Gv20220800.10"/>
    </source>
</evidence>
<feature type="region of interest" description="Disordered" evidence="1">
    <location>
        <begin position="1"/>
        <end position="50"/>
    </location>
</feature>
<reference evidence="3" key="2">
    <citation type="journal article" date="2017" name="Nat. Plants">
        <title>The Aegilops tauschii genome reveals multiple impacts of transposons.</title>
        <authorList>
            <person name="Zhao G."/>
            <person name="Zou C."/>
            <person name="Li K."/>
            <person name="Wang K."/>
            <person name="Li T."/>
            <person name="Gao L."/>
            <person name="Zhang X."/>
            <person name="Wang H."/>
            <person name="Yang Z."/>
            <person name="Liu X."/>
            <person name="Jiang W."/>
            <person name="Mao L."/>
            <person name="Kong X."/>
            <person name="Jiao Y."/>
            <person name="Jia J."/>
        </authorList>
    </citation>
    <scope>NUCLEOTIDE SEQUENCE [LARGE SCALE GENOMIC DNA]</scope>
    <source>
        <strain evidence="3">cv. AL8/78</strain>
    </source>
</reference>
<keyword evidence="3" id="KW-1185">Reference proteome</keyword>
<reference evidence="2" key="4">
    <citation type="submission" date="2019-03" db="UniProtKB">
        <authorList>
            <consortium name="EnsemblPlants"/>
        </authorList>
    </citation>
    <scope>IDENTIFICATION</scope>
</reference>
<name>A0A452XYL7_AEGTS</name>
<reference evidence="2" key="3">
    <citation type="journal article" date="2017" name="Nature">
        <title>Genome sequence of the progenitor of the wheat D genome Aegilops tauschii.</title>
        <authorList>
            <person name="Luo M.C."/>
            <person name="Gu Y.Q."/>
            <person name="Puiu D."/>
            <person name="Wang H."/>
            <person name="Twardziok S.O."/>
            <person name="Deal K.R."/>
            <person name="Huo N."/>
            <person name="Zhu T."/>
            <person name="Wang L."/>
            <person name="Wang Y."/>
            <person name="McGuire P.E."/>
            <person name="Liu S."/>
            <person name="Long H."/>
            <person name="Ramasamy R.K."/>
            <person name="Rodriguez J.C."/>
            <person name="Van S.L."/>
            <person name="Yuan L."/>
            <person name="Wang Z."/>
            <person name="Xia Z."/>
            <person name="Xiao L."/>
            <person name="Anderson O.D."/>
            <person name="Ouyang S."/>
            <person name="Liang Y."/>
            <person name="Zimin A.V."/>
            <person name="Pertea G."/>
            <person name="Qi P."/>
            <person name="Bennetzen J.L."/>
            <person name="Dai X."/>
            <person name="Dawson M.W."/>
            <person name="Muller H.G."/>
            <person name="Kugler K."/>
            <person name="Rivarola-Duarte L."/>
            <person name="Spannagl M."/>
            <person name="Mayer K.F.X."/>
            <person name="Lu F.H."/>
            <person name="Bevan M.W."/>
            <person name="Leroy P."/>
            <person name="Li P."/>
            <person name="You F.M."/>
            <person name="Sun Q."/>
            <person name="Liu Z."/>
            <person name="Lyons E."/>
            <person name="Wicker T."/>
            <person name="Salzberg S.L."/>
            <person name="Devos K.M."/>
            <person name="Dvorak J."/>
        </authorList>
    </citation>
    <scope>NUCLEOTIDE SEQUENCE [LARGE SCALE GENOMIC DNA]</scope>
    <source>
        <strain evidence="2">cv. AL8/78</strain>
    </source>
</reference>
<evidence type="ECO:0000256" key="1">
    <source>
        <dbReference type="SAM" id="MobiDB-lite"/>
    </source>
</evidence>
<protein>
    <submittedName>
        <fullName evidence="2">Uncharacterized protein</fullName>
    </submittedName>
</protein>
<accession>A0A452XYL7</accession>
<dbReference type="Gramene" id="AET1Gv20220800.10">
    <property type="protein sequence ID" value="AET1Gv20220800.10"/>
    <property type="gene ID" value="AET1Gv20220800"/>
</dbReference>